<comment type="caution">
    <text evidence="2">The sequence shown here is derived from an EMBL/GenBank/DDBJ whole genome shotgun (WGS) entry which is preliminary data.</text>
</comment>
<gene>
    <name evidence="2" type="ORF">Q664_12050</name>
</gene>
<feature type="domain" description="GTPase-associated system helical" evidence="1">
    <location>
        <begin position="225"/>
        <end position="411"/>
    </location>
</feature>
<protein>
    <recommendedName>
        <fullName evidence="1">GTPase-associated system helical domain-containing protein</fullName>
    </recommendedName>
</protein>
<reference evidence="2 3" key="1">
    <citation type="submission" date="2014-07" db="EMBL/GenBank/DDBJ databases">
        <title>Draft Genome Sequence of Gephyronic Acid Producer, Cystobacter violaceus Strain Cb vi76.</title>
        <authorList>
            <person name="Stevens D.C."/>
            <person name="Young J."/>
            <person name="Carmichael R."/>
            <person name="Tan J."/>
            <person name="Taylor R.E."/>
        </authorList>
    </citation>
    <scope>NUCLEOTIDE SEQUENCE [LARGE SCALE GENOMIC DNA]</scope>
    <source>
        <strain evidence="2 3">Cb vi76</strain>
    </source>
</reference>
<accession>A0A084SX22</accession>
<dbReference type="RefSeq" id="WP_043393693.1">
    <property type="nucleotide sequence ID" value="NZ_JPMI01000075.1"/>
</dbReference>
<dbReference type="Proteomes" id="UP000028547">
    <property type="component" value="Unassembled WGS sequence"/>
</dbReference>
<dbReference type="Pfam" id="PF19994">
    <property type="entry name" value="GASH"/>
    <property type="match status" value="1"/>
</dbReference>
<evidence type="ECO:0000259" key="1">
    <source>
        <dbReference type="Pfam" id="PF19994"/>
    </source>
</evidence>
<evidence type="ECO:0000313" key="3">
    <source>
        <dbReference type="Proteomes" id="UP000028547"/>
    </source>
</evidence>
<proteinExistence type="predicted"/>
<sequence length="425" mass="47605">MAKTDSEKTPTMRLNAIRREWGLSSVDEATAQAQGKALEPLAKWLREGEDSPEVVVRAVQLLLADPELSGVDKHPAVETVIRQVSDLWANAGVEAQGMFGLQAMLLAAWPYDLNSGGFALAPLFDSAWDVMQGRTRQRAQLNAWRQLLLVQTDDGDSTDDVQLDVPDVAIGAPAIHWPENDPNLQHLAKYKEQNAFFSHVGAQIIDLFKINRQGFVAVVTWANSIRTEISKALANLTHQTETALNNASSRSPSTLDLMWWGQSRYSQAARRPYRRIENTTERLWWMAWEASEFALNLPSEPAASFLVETLYQLEGNVNEPKRPLKDWLGELILMLRGTAPTDALIMSETLKELATEDALGLPVTWARLEAMNPKGKDSDIGERAREALALDVDAPISRGDWAAWIFREALLDRHLHDHDEEQEED</sequence>
<dbReference type="InterPro" id="IPR045523">
    <property type="entry name" value="GASH"/>
</dbReference>
<evidence type="ECO:0000313" key="2">
    <source>
        <dbReference type="EMBL" id="KFA93007.1"/>
    </source>
</evidence>
<dbReference type="EMBL" id="JPMI01000075">
    <property type="protein sequence ID" value="KFA93007.1"/>
    <property type="molecule type" value="Genomic_DNA"/>
</dbReference>
<dbReference type="AlphaFoldDB" id="A0A084SX22"/>
<name>A0A084SX22_9BACT</name>
<organism evidence="2 3">
    <name type="scientific">Archangium violaceum Cb vi76</name>
    <dbReference type="NCBI Taxonomy" id="1406225"/>
    <lineage>
        <taxon>Bacteria</taxon>
        <taxon>Pseudomonadati</taxon>
        <taxon>Myxococcota</taxon>
        <taxon>Myxococcia</taxon>
        <taxon>Myxococcales</taxon>
        <taxon>Cystobacterineae</taxon>
        <taxon>Archangiaceae</taxon>
        <taxon>Archangium</taxon>
    </lineage>
</organism>